<protein>
    <submittedName>
        <fullName evidence="6">AcrR family transcriptional regulator</fullName>
    </submittedName>
</protein>
<dbReference type="Gene3D" id="1.10.10.60">
    <property type="entry name" value="Homeodomain-like"/>
    <property type="match status" value="1"/>
</dbReference>
<dbReference type="PROSITE" id="PS50977">
    <property type="entry name" value="HTH_TETR_2"/>
    <property type="match status" value="1"/>
</dbReference>
<gene>
    <name evidence="6" type="ORF">BDZ31_000768</name>
</gene>
<dbReference type="RefSeq" id="WP_183339167.1">
    <property type="nucleotide sequence ID" value="NZ_JACHNU010000001.1"/>
</dbReference>
<organism evidence="6 7">
    <name type="scientific">Conexibacter arvalis</name>
    <dbReference type="NCBI Taxonomy" id="912552"/>
    <lineage>
        <taxon>Bacteria</taxon>
        <taxon>Bacillati</taxon>
        <taxon>Actinomycetota</taxon>
        <taxon>Thermoleophilia</taxon>
        <taxon>Solirubrobacterales</taxon>
        <taxon>Conexibacteraceae</taxon>
        <taxon>Conexibacter</taxon>
    </lineage>
</organism>
<evidence type="ECO:0000313" key="7">
    <source>
        <dbReference type="Proteomes" id="UP000585272"/>
    </source>
</evidence>
<dbReference type="InterPro" id="IPR009057">
    <property type="entry name" value="Homeodomain-like_sf"/>
</dbReference>
<reference evidence="6 7" key="1">
    <citation type="submission" date="2020-08" db="EMBL/GenBank/DDBJ databases">
        <title>Genomic Encyclopedia of Archaeal and Bacterial Type Strains, Phase II (KMG-II): from individual species to whole genera.</title>
        <authorList>
            <person name="Goeker M."/>
        </authorList>
    </citation>
    <scope>NUCLEOTIDE SEQUENCE [LARGE SCALE GENOMIC DNA]</scope>
    <source>
        <strain evidence="6 7">DSM 23288</strain>
    </source>
</reference>
<name>A0A840IA11_9ACTN</name>
<dbReference type="GO" id="GO:0003700">
    <property type="term" value="F:DNA-binding transcription factor activity"/>
    <property type="evidence" value="ECO:0007669"/>
    <property type="project" value="TreeGrafter"/>
</dbReference>
<dbReference type="PRINTS" id="PR00455">
    <property type="entry name" value="HTHTETR"/>
</dbReference>
<dbReference type="AlphaFoldDB" id="A0A840IA11"/>
<sequence length="220" mass="24255">MASSDRTTPRTAVPRGRHAPPLEVRLGLQRERLFEAAAAVFAETGYADASAESISRAAGMSKATFYEHFANKEECIIALFDYAYEVLIGRIVRAATAAGDDPLERWREGMRAFLQALVEFPNEAQTLLVEIIGAGPAAARRRDEILERFARVVDRENERMARQSGFPRFASPDDSFAIVGAIVELASRQVRLGQPAHPLDLEPVIERLAIGLLGERQPPV</sequence>
<evidence type="ECO:0000256" key="1">
    <source>
        <dbReference type="ARBA" id="ARBA00023015"/>
    </source>
</evidence>
<evidence type="ECO:0000313" key="6">
    <source>
        <dbReference type="EMBL" id="MBB4661195.1"/>
    </source>
</evidence>
<keyword evidence="3" id="KW-0804">Transcription</keyword>
<dbReference type="SUPFAM" id="SSF46689">
    <property type="entry name" value="Homeodomain-like"/>
    <property type="match status" value="1"/>
</dbReference>
<proteinExistence type="predicted"/>
<feature type="domain" description="HTH tetR-type" evidence="5">
    <location>
        <begin position="27"/>
        <end position="87"/>
    </location>
</feature>
<accession>A0A840IA11</accession>
<dbReference type="PANTHER" id="PTHR30055:SF234">
    <property type="entry name" value="HTH-TYPE TRANSCRIPTIONAL REGULATOR BETI"/>
    <property type="match status" value="1"/>
</dbReference>
<dbReference type="Pfam" id="PF00440">
    <property type="entry name" value="TetR_N"/>
    <property type="match status" value="1"/>
</dbReference>
<evidence type="ECO:0000256" key="3">
    <source>
        <dbReference type="ARBA" id="ARBA00023163"/>
    </source>
</evidence>
<evidence type="ECO:0000256" key="4">
    <source>
        <dbReference type="PROSITE-ProRule" id="PRU00335"/>
    </source>
</evidence>
<keyword evidence="2 4" id="KW-0238">DNA-binding</keyword>
<evidence type="ECO:0000256" key="2">
    <source>
        <dbReference type="ARBA" id="ARBA00023125"/>
    </source>
</evidence>
<feature type="DNA-binding region" description="H-T-H motif" evidence="4">
    <location>
        <begin position="50"/>
        <end position="69"/>
    </location>
</feature>
<dbReference type="Proteomes" id="UP000585272">
    <property type="component" value="Unassembled WGS sequence"/>
</dbReference>
<keyword evidence="7" id="KW-1185">Reference proteome</keyword>
<dbReference type="InterPro" id="IPR050109">
    <property type="entry name" value="HTH-type_TetR-like_transc_reg"/>
</dbReference>
<comment type="caution">
    <text evidence="6">The sequence shown here is derived from an EMBL/GenBank/DDBJ whole genome shotgun (WGS) entry which is preliminary data.</text>
</comment>
<dbReference type="InterPro" id="IPR001647">
    <property type="entry name" value="HTH_TetR"/>
</dbReference>
<keyword evidence="1" id="KW-0805">Transcription regulation</keyword>
<dbReference type="Gene3D" id="1.10.357.10">
    <property type="entry name" value="Tetracycline Repressor, domain 2"/>
    <property type="match status" value="1"/>
</dbReference>
<dbReference type="EMBL" id="JACHNU010000001">
    <property type="protein sequence ID" value="MBB4661195.1"/>
    <property type="molecule type" value="Genomic_DNA"/>
</dbReference>
<dbReference type="PANTHER" id="PTHR30055">
    <property type="entry name" value="HTH-TYPE TRANSCRIPTIONAL REGULATOR RUTR"/>
    <property type="match status" value="1"/>
</dbReference>
<dbReference type="GO" id="GO:0000976">
    <property type="term" value="F:transcription cis-regulatory region binding"/>
    <property type="evidence" value="ECO:0007669"/>
    <property type="project" value="TreeGrafter"/>
</dbReference>
<evidence type="ECO:0000259" key="5">
    <source>
        <dbReference type="PROSITE" id="PS50977"/>
    </source>
</evidence>